<evidence type="ECO:0000256" key="1">
    <source>
        <dbReference type="SAM" id="Phobius"/>
    </source>
</evidence>
<keyword evidence="1" id="KW-1133">Transmembrane helix</keyword>
<keyword evidence="1" id="KW-0812">Transmembrane</keyword>
<proteinExistence type="predicted"/>
<sequence>MFDFPFGFGGLCCGMRSGDGLRVLTAAVIPNYSVACAIAYYGALLLAPPRSRSVTLPMDLAGTRYTTRFVLWHGPPLAAALQLFPKLFQGSAYLYLSGALFLAVCDDRLLPFLGFPPALCNLYGYGASPLFIVLTPLLSAMGIIALHRVIRPYVLHLRSTNR</sequence>
<gene>
    <name evidence="2" type="ORF">V6N11_027627</name>
</gene>
<keyword evidence="3" id="KW-1185">Reference proteome</keyword>
<name>A0ABR1ZID8_9ROSI</name>
<evidence type="ECO:0000313" key="2">
    <source>
        <dbReference type="EMBL" id="KAK8480311.1"/>
    </source>
</evidence>
<protein>
    <submittedName>
        <fullName evidence="2">Uncharacterized protein</fullName>
    </submittedName>
</protein>
<keyword evidence="1" id="KW-0472">Membrane</keyword>
<feature type="transmembrane region" description="Helical" evidence="1">
    <location>
        <begin position="130"/>
        <end position="150"/>
    </location>
</feature>
<dbReference type="EMBL" id="JBBPBN010001053">
    <property type="protein sequence ID" value="KAK8480311.1"/>
    <property type="molecule type" value="Genomic_DNA"/>
</dbReference>
<reference evidence="2 3" key="1">
    <citation type="journal article" date="2024" name="G3 (Bethesda)">
        <title>Genome assembly of Hibiscus sabdariffa L. provides insights into metabolisms of medicinal natural products.</title>
        <authorList>
            <person name="Kim T."/>
        </authorList>
    </citation>
    <scope>NUCLEOTIDE SEQUENCE [LARGE SCALE GENOMIC DNA]</scope>
    <source>
        <strain evidence="2">TK-2024</strain>
        <tissue evidence="2">Old leaves</tissue>
    </source>
</reference>
<feature type="transmembrane region" description="Helical" evidence="1">
    <location>
        <begin position="92"/>
        <end position="110"/>
    </location>
</feature>
<dbReference type="Proteomes" id="UP001396334">
    <property type="component" value="Unassembled WGS sequence"/>
</dbReference>
<feature type="transmembrane region" description="Helical" evidence="1">
    <location>
        <begin position="24"/>
        <end position="47"/>
    </location>
</feature>
<organism evidence="2 3">
    <name type="scientific">Hibiscus sabdariffa</name>
    <name type="common">roselle</name>
    <dbReference type="NCBI Taxonomy" id="183260"/>
    <lineage>
        <taxon>Eukaryota</taxon>
        <taxon>Viridiplantae</taxon>
        <taxon>Streptophyta</taxon>
        <taxon>Embryophyta</taxon>
        <taxon>Tracheophyta</taxon>
        <taxon>Spermatophyta</taxon>
        <taxon>Magnoliopsida</taxon>
        <taxon>eudicotyledons</taxon>
        <taxon>Gunneridae</taxon>
        <taxon>Pentapetalae</taxon>
        <taxon>rosids</taxon>
        <taxon>malvids</taxon>
        <taxon>Malvales</taxon>
        <taxon>Malvaceae</taxon>
        <taxon>Malvoideae</taxon>
        <taxon>Hibiscus</taxon>
    </lineage>
</organism>
<accession>A0ABR1ZID8</accession>
<comment type="caution">
    <text evidence="2">The sequence shown here is derived from an EMBL/GenBank/DDBJ whole genome shotgun (WGS) entry which is preliminary data.</text>
</comment>
<evidence type="ECO:0000313" key="3">
    <source>
        <dbReference type="Proteomes" id="UP001396334"/>
    </source>
</evidence>